<dbReference type="GeneID" id="106172641"/>
<proteinExistence type="predicted"/>
<reference evidence="4" key="1">
    <citation type="submission" date="2025-08" db="UniProtKB">
        <authorList>
            <consortium name="RefSeq"/>
        </authorList>
    </citation>
    <scope>IDENTIFICATION</scope>
    <source>
        <tissue evidence="4">Gonads</tissue>
    </source>
</reference>
<sequence>MGISLFVICFVCFLNISLVKADDIETLEELQKAIKVGDNKKVGFLSLTNFQSVKTVLPSNVQVVVCDGEKEYFGIRCKATDDLLKLVKDGKLIAGLISGLPEEHHAAHVHVFSSTLISPRAMFMVPDVSFAHPHGAPPQKSSRDLSRALNAAIVRVQTKGLDEKARLANMPFELVMVRTCKSDDYAAFPVPSKSNATGLLRYVLDTKILKLGAFGPFNWGDNDGNYLVTPHRGFYPDLMEAIMGEFRNLSGPDGEKYGDDIALQRVWSKTSTFRDLFDGKSHVTEPYYLIDASYTGTGEPCTNSSDCRPAAIPGGREFCDTYRESDGKMVRNATTGELLKKCQHPERAIIDFFRLSCTTLGSDSTFFTKKSPLLMKQTTGELSTGAIVGIIIGVVVLITAAVFICYLVQRERQGQPVFQPIKNNELG</sequence>
<keyword evidence="3" id="KW-1185">Reference proteome</keyword>
<feature type="chain" id="PRO_5010376926" evidence="2">
    <location>
        <begin position="22"/>
        <end position="427"/>
    </location>
</feature>
<keyword evidence="1" id="KW-0812">Transmembrane</keyword>
<dbReference type="Proteomes" id="UP000085678">
    <property type="component" value="Unplaced"/>
</dbReference>
<gene>
    <name evidence="4" type="primary">LOC106172641</name>
</gene>
<dbReference type="KEGG" id="lak:106172641"/>
<dbReference type="OrthoDB" id="10251371at2759"/>
<name>A0A1S3JEX2_LINAN</name>
<evidence type="ECO:0000256" key="1">
    <source>
        <dbReference type="SAM" id="Phobius"/>
    </source>
</evidence>
<evidence type="ECO:0000313" key="4">
    <source>
        <dbReference type="RefSeq" id="XP_013408888.1"/>
    </source>
</evidence>
<keyword evidence="1" id="KW-0472">Membrane</keyword>
<protein>
    <submittedName>
        <fullName evidence="4">Uncharacterized protein LOC106172641</fullName>
    </submittedName>
</protein>
<accession>A0A1S3JEX2</accession>
<feature type="transmembrane region" description="Helical" evidence="1">
    <location>
        <begin position="386"/>
        <end position="408"/>
    </location>
</feature>
<keyword evidence="2" id="KW-0732">Signal</keyword>
<feature type="signal peptide" evidence="2">
    <location>
        <begin position="1"/>
        <end position="21"/>
    </location>
</feature>
<evidence type="ECO:0000256" key="2">
    <source>
        <dbReference type="SAM" id="SignalP"/>
    </source>
</evidence>
<dbReference type="AlphaFoldDB" id="A0A1S3JEX2"/>
<keyword evidence="1" id="KW-1133">Transmembrane helix</keyword>
<organism evidence="3 4">
    <name type="scientific">Lingula anatina</name>
    <name type="common">Brachiopod</name>
    <name type="synonym">Lingula unguis</name>
    <dbReference type="NCBI Taxonomy" id="7574"/>
    <lineage>
        <taxon>Eukaryota</taxon>
        <taxon>Metazoa</taxon>
        <taxon>Spiralia</taxon>
        <taxon>Lophotrochozoa</taxon>
        <taxon>Brachiopoda</taxon>
        <taxon>Linguliformea</taxon>
        <taxon>Lingulata</taxon>
        <taxon>Lingulida</taxon>
        <taxon>Linguloidea</taxon>
        <taxon>Lingulidae</taxon>
        <taxon>Lingula</taxon>
    </lineage>
</organism>
<dbReference type="InParanoid" id="A0A1S3JEX2"/>
<dbReference type="RefSeq" id="XP_013408888.1">
    <property type="nucleotide sequence ID" value="XM_013553434.1"/>
</dbReference>
<evidence type="ECO:0000313" key="3">
    <source>
        <dbReference type="Proteomes" id="UP000085678"/>
    </source>
</evidence>